<reference evidence="21 22" key="1">
    <citation type="journal article" date="2019" name="Sci. Data">
        <title>Hybrid genome assembly and annotation of Danionella translucida.</title>
        <authorList>
            <person name="Kadobianskyi M."/>
            <person name="Schulze L."/>
            <person name="Schuelke M."/>
            <person name="Judkewitz B."/>
        </authorList>
    </citation>
    <scope>NUCLEOTIDE SEQUENCE [LARGE SCALE GENOMIC DNA]</scope>
    <source>
        <strain evidence="21 22">Bolton</strain>
    </source>
</reference>
<evidence type="ECO:0000256" key="12">
    <source>
        <dbReference type="ARBA" id="ARBA00023139"/>
    </source>
</evidence>
<dbReference type="STRING" id="623744.A0A553MS69"/>
<dbReference type="PANTHER" id="PTHR20859">
    <property type="entry name" value="INTERFERON/INTERLEUKIN RECEPTOR"/>
    <property type="match status" value="1"/>
</dbReference>
<keyword evidence="15" id="KW-0449">Lipoprotein</keyword>
<name>A0A553MS69_9TELE</name>
<evidence type="ECO:0000256" key="9">
    <source>
        <dbReference type="ARBA" id="ARBA00022989"/>
    </source>
</evidence>
<dbReference type="FunFam" id="2.60.40.10:FF:000899">
    <property type="entry name" value="Tissue factor"/>
    <property type="match status" value="1"/>
</dbReference>
<evidence type="ECO:0000256" key="2">
    <source>
        <dbReference type="ARBA" id="ARBA00004479"/>
    </source>
</evidence>
<keyword evidence="13" id="KW-1015">Disulfide bond</keyword>
<dbReference type="PRINTS" id="PR00346">
    <property type="entry name" value="TISSUEFACTOR"/>
</dbReference>
<keyword evidence="11 17" id="KW-0472">Membrane</keyword>
<dbReference type="EMBL" id="SRMA01027298">
    <property type="protein sequence ID" value="TRY56020.1"/>
    <property type="molecule type" value="Genomic_DNA"/>
</dbReference>
<comment type="function">
    <text evidence="1">Initiates blood coagulation by forming a complex with circulating factor VII or VIIa. The [TF:VIIa] complex activates factors IX or X by specific limited proteolysis. TF plays a role in normal hemostasis by initiating the cell-surface assembly and propagation of the coagulation protease cascade.</text>
</comment>
<evidence type="ECO:0000256" key="6">
    <source>
        <dbReference type="ARBA" id="ARBA00022692"/>
    </source>
</evidence>
<evidence type="ECO:0000256" key="16">
    <source>
        <dbReference type="ARBA" id="ARBA00031171"/>
    </source>
</evidence>
<evidence type="ECO:0000256" key="14">
    <source>
        <dbReference type="ARBA" id="ARBA00023180"/>
    </source>
</evidence>
<dbReference type="InterPro" id="IPR036116">
    <property type="entry name" value="FN3_sf"/>
</dbReference>
<dbReference type="Pfam" id="PF09294">
    <property type="entry name" value="Interfer-bind"/>
    <property type="match status" value="1"/>
</dbReference>
<dbReference type="InterPro" id="IPR003961">
    <property type="entry name" value="FN3_dom"/>
</dbReference>
<evidence type="ECO:0000313" key="21">
    <source>
        <dbReference type="EMBL" id="TRY56020.1"/>
    </source>
</evidence>
<comment type="subunit">
    <text evidence="4">Interacts with HSPE; the interaction, inhibited by heparin, promotes the generation of activated factor X and activates coagulation in the presence of activated factor VII.</text>
</comment>
<keyword evidence="12" id="KW-0564">Palmitate</keyword>
<evidence type="ECO:0000256" key="8">
    <source>
        <dbReference type="ARBA" id="ARBA00022729"/>
    </source>
</evidence>
<dbReference type="PANTHER" id="PTHR20859:SF22">
    <property type="entry name" value="TISSUE FACTOR"/>
    <property type="match status" value="1"/>
</dbReference>
<gene>
    <name evidence="21" type="ORF">DNTS_013852</name>
</gene>
<protein>
    <recommendedName>
        <fullName evidence="5">Tissue factor</fullName>
    </recommendedName>
    <alternativeName>
        <fullName evidence="16">Coagulation factor III</fullName>
    </alternativeName>
</protein>
<keyword evidence="10" id="KW-0094">Blood coagulation</keyword>
<evidence type="ECO:0000256" key="13">
    <source>
        <dbReference type="ARBA" id="ARBA00023157"/>
    </source>
</evidence>
<keyword evidence="6 17" id="KW-0812">Transmembrane</keyword>
<evidence type="ECO:0000256" key="3">
    <source>
        <dbReference type="ARBA" id="ARBA00009197"/>
    </source>
</evidence>
<keyword evidence="22" id="KW-1185">Reference proteome</keyword>
<organism evidence="21 22">
    <name type="scientific">Danionella cerebrum</name>
    <dbReference type="NCBI Taxonomy" id="2873325"/>
    <lineage>
        <taxon>Eukaryota</taxon>
        <taxon>Metazoa</taxon>
        <taxon>Chordata</taxon>
        <taxon>Craniata</taxon>
        <taxon>Vertebrata</taxon>
        <taxon>Euteleostomi</taxon>
        <taxon>Actinopterygii</taxon>
        <taxon>Neopterygii</taxon>
        <taxon>Teleostei</taxon>
        <taxon>Ostariophysi</taxon>
        <taxon>Cypriniformes</taxon>
        <taxon>Danionidae</taxon>
        <taxon>Danioninae</taxon>
        <taxon>Danionella</taxon>
    </lineage>
</organism>
<dbReference type="Proteomes" id="UP000316079">
    <property type="component" value="Unassembled WGS sequence"/>
</dbReference>
<keyword evidence="9 17" id="KW-1133">Transmembrane helix</keyword>
<evidence type="ECO:0000256" key="5">
    <source>
        <dbReference type="ARBA" id="ARBA00018722"/>
    </source>
</evidence>
<dbReference type="GO" id="GO:0005886">
    <property type="term" value="C:plasma membrane"/>
    <property type="evidence" value="ECO:0007669"/>
    <property type="project" value="TreeGrafter"/>
</dbReference>
<dbReference type="Gene3D" id="2.60.40.10">
    <property type="entry name" value="Immunoglobulins"/>
    <property type="match status" value="2"/>
</dbReference>
<dbReference type="GO" id="GO:0004896">
    <property type="term" value="F:cytokine receptor activity"/>
    <property type="evidence" value="ECO:0007669"/>
    <property type="project" value="TreeGrafter"/>
</dbReference>
<dbReference type="InterPro" id="IPR001187">
    <property type="entry name" value="Tissue_factor"/>
</dbReference>
<dbReference type="InterPro" id="IPR015373">
    <property type="entry name" value="Interferon/interleukin_rcp_dom"/>
</dbReference>
<feature type="chain" id="PRO_5021855395" description="Tissue factor" evidence="18">
    <location>
        <begin position="23"/>
        <end position="287"/>
    </location>
</feature>
<comment type="caution">
    <text evidence="21">The sequence shown here is derived from an EMBL/GenBank/DDBJ whole genome shotgun (WGS) entry which is preliminary data.</text>
</comment>
<evidence type="ECO:0000256" key="7">
    <source>
        <dbReference type="ARBA" id="ARBA00022696"/>
    </source>
</evidence>
<evidence type="ECO:0000256" key="4">
    <source>
        <dbReference type="ARBA" id="ARBA00011184"/>
    </source>
</evidence>
<dbReference type="InterPro" id="IPR050650">
    <property type="entry name" value="Type-II_Cytokine-TF_Rcpt"/>
</dbReference>
<proteinExistence type="inferred from homology"/>
<dbReference type="OrthoDB" id="8942372at2759"/>
<keyword evidence="7" id="KW-0356">Hemostasis</keyword>
<comment type="similarity">
    <text evidence="3">Belongs to the tissue factor family.</text>
</comment>
<feature type="domain" description="Fibronectin type-III" evidence="19">
    <location>
        <begin position="9"/>
        <end position="100"/>
    </location>
</feature>
<sequence length="287" mass="32645">MRAESSMRVWVLLSFFMEVCLSDFPKAQNVSWSSVNFKSMLMWSPTPRNHSYTVEFSELGQDRQRNPYCIRMMETECDLTASLKNLKSYYRADILSEPLRGVSSDLVEFPYASSEKLSPYHDTVIGRPEFKIEVSSDKRKMTLHVTDVPTALFNDQNKRLNIRDVFGDELQYKVIYKKAKSTGKKEKLSKSSIIEMTDLDKGVSYCFHVQAFLPSRPQAKQLGELSSIQCSPDENTSIFEEYGMGVIAGAIFIIILAISTIIIVAVICYRRRRPKSTGKEGLPLNGV</sequence>
<evidence type="ECO:0000256" key="1">
    <source>
        <dbReference type="ARBA" id="ARBA00002201"/>
    </source>
</evidence>
<dbReference type="InterPro" id="IPR013783">
    <property type="entry name" value="Ig-like_fold"/>
</dbReference>
<dbReference type="SUPFAM" id="SSF49265">
    <property type="entry name" value="Fibronectin type III"/>
    <property type="match status" value="2"/>
</dbReference>
<dbReference type="Pfam" id="PF01108">
    <property type="entry name" value="Tissue_fac"/>
    <property type="match status" value="1"/>
</dbReference>
<evidence type="ECO:0000256" key="11">
    <source>
        <dbReference type="ARBA" id="ARBA00023136"/>
    </source>
</evidence>
<feature type="signal peptide" evidence="18">
    <location>
        <begin position="1"/>
        <end position="22"/>
    </location>
</feature>
<accession>A0A553MS69</accession>
<feature type="domain" description="Interferon/interleukin receptor" evidence="20">
    <location>
        <begin position="123"/>
        <end position="230"/>
    </location>
</feature>
<evidence type="ECO:0000256" key="10">
    <source>
        <dbReference type="ARBA" id="ARBA00023084"/>
    </source>
</evidence>
<dbReference type="GO" id="GO:0007596">
    <property type="term" value="P:blood coagulation"/>
    <property type="evidence" value="ECO:0007669"/>
    <property type="project" value="UniProtKB-KW"/>
</dbReference>
<evidence type="ECO:0000259" key="20">
    <source>
        <dbReference type="Pfam" id="PF09294"/>
    </source>
</evidence>
<dbReference type="AlphaFoldDB" id="A0A553MS69"/>
<evidence type="ECO:0000259" key="19">
    <source>
        <dbReference type="Pfam" id="PF01108"/>
    </source>
</evidence>
<evidence type="ECO:0000256" key="15">
    <source>
        <dbReference type="ARBA" id="ARBA00023288"/>
    </source>
</evidence>
<evidence type="ECO:0000313" key="22">
    <source>
        <dbReference type="Proteomes" id="UP000316079"/>
    </source>
</evidence>
<evidence type="ECO:0000256" key="17">
    <source>
        <dbReference type="SAM" id="Phobius"/>
    </source>
</evidence>
<comment type="subcellular location">
    <subcellularLocation>
        <location evidence="2">Membrane</location>
        <topology evidence="2">Single-pass type I membrane protein</topology>
    </subcellularLocation>
</comment>
<keyword evidence="8 18" id="KW-0732">Signal</keyword>
<feature type="transmembrane region" description="Helical" evidence="17">
    <location>
        <begin position="242"/>
        <end position="269"/>
    </location>
</feature>
<keyword evidence="14" id="KW-0325">Glycoprotein</keyword>
<evidence type="ECO:0000256" key="18">
    <source>
        <dbReference type="SAM" id="SignalP"/>
    </source>
</evidence>